<organism evidence="6 7">
    <name type="scientific">Maudiozyma humilis</name>
    <name type="common">Sour dough yeast</name>
    <name type="synonym">Kazachstania humilis</name>
    <dbReference type="NCBI Taxonomy" id="51915"/>
    <lineage>
        <taxon>Eukaryota</taxon>
        <taxon>Fungi</taxon>
        <taxon>Dikarya</taxon>
        <taxon>Ascomycota</taxon>
        <taxon>Saccharomycotina</taxon>
        <taxon>Saccharomycetes</taxon>
        <taxon>Saccharomycetales</taxon>
        <taxon>Saccharomycetaceae</taxon>
        <taxon>Maudiozyma</taxon>
    </lineage>
</organism>
<dbReference type="SMART" id="SM00360">
    <property type="entry name" value="RRM"/>
    <property type="match status" value="3"/>
</dbReference>
<evidence type="ECO:0000256" key="3">
    <source>
        <dbReference type="PROSITE-ProRule" id="PRU00176"/>
    </source>
</evidence>
<name>A0AAV5RSY6_MAUHU</name>
<dbReference type="PROSITE" id="PS50102">
    <property type="entry name" value="RRM"/>
    <property type="match status" value="2"/>
</dbReference>
<proteinExistence type="predicted"/>
<feature type="region of interest" description="Disordered" evidence="4">
    <location>
        <begin position="533"/>
        <end position="735"/>
    </location>
</feature>
<feature type="region of interest" description="Disordered" evidence="4">
    <location>
        <begin position="963"/>
        <end position="1026"/>
    </location>
</feature>
<dbReference type="InterPro" id="IPR000504">
    <property type="entry name" value="RRM_dom"/>
</dbReference>
<feature type="compositionally biased region" description="Polar residues" evidence="4">
    <location>
        <begin position="721"/>
        <end position="735"/>
    </location>
</feature>
<dbReference type="GO" id="GO:0005829">
    <property type="term" value="C:cytosol"/>
    <property type="evidence" value="ECO:0007669"/>
    <property type="project" value="TreeGrafter"/>
</dbReference>
<feature type="compositionally biased region" description="Basic and acidic residues" evidence="4">
    <location>
        <begin position="70"/>
        <end position="86"/>
    </location>
</feature>
<protein>
    <submittedName>
        <fullName evidence="6">Ngr1 protein</fullName>
    </submittedName>
</protein>
<reference evidence="6 7" key="1">
    <citation type="journal article" date="2023" name="Elife">
        <title>Identification of key yeast species and microbe-microbe interactions impacting larval growth of Drosophila in the wild.</title>
        <authorList>
            <person name="Mure A."/>
            <person name="Sugiura Y."/>
            <person name="Maeda R."/>
            <person name="Honda K."/>
            <person name="Sakurai N."/>
            <person name="Takahashi Y."/>
            <person name="Watada M."/>
            <person name="Katoh T."/>
            <person name="Gotoh A."/>
            <person name="Gotoh Y."/>
            <person name="Taniguchi I."/>
            <person name="Nakamura K."/>
            <person name="Hayashi T."/>
            <person name="Katayama T."/>
            <person name="Uemura T."/>
            <person name="Hattori Y."/>
        </authorList>
    </citation>
    <scope>NUCLEOTIDE SEQUENCE [LARGE SCALE GENOMIC DNA]</scope>
    <source>
        <strain evidence="6 7">KH-74</strain>
    </source>
</reference>
<dbReference type="Gene3D" id="3.30.70.330">
    <property type="match status" value="3"/>
</dbReference>
<evidence type="ECO:0000256" key="4">
    <source>
        <dbReference type="SAM" id="MobiDB-lite"/>
    </source>
</evidence>
<feature type="compositionally biased region" description="Pro residues" evidence="4">
    <location>
        <begin position="656"/>
        <end position="672"/>
    </location>
</feature>
<gene>
    <name evidence="6" type="ORF">DAKH74_012560</name>
</gene>
<evidence type="ECO:0000256" key="1">
    <source>
        <dbReference type="ARBA" id="ARBA00022737"/>
    </source>
</evidence>
<evidence type="ECO:0000259" key="5">
    <source>
        <dbReference type="PROSITE" id="PS50102"/>
    </source>
</evidence>
<keyword evidence="2 3" id="KW-0694">RNA-binding</keyword>
<feature type="compositionally biased region" description="Low complexity" evidence="4">
    <location>
        <begin position="971"/>
        <end position="991"/>
    </location>
</feature>
<accession>A0AAV5RSY6</accession>
<dbReference type="InterPro" id="IPR012677">
    <property type="entry name" value="Nucleotide-bd_a/b_plait_sf"/>
</dbReference>
<dbReference type="SUPFAM" id="SSF54928">
    <property type="entry name" value="RNA-binding domain, RBD"/>
    <property type="match status" value="3"/>
</dbReference>
<dbReference type="Proteomes" id="UP001377567">
    <property type="component" value="Unassembled WGS sequence"/>
</dbReference>
<dbReference type="Pfam" id="PF00076">
    <property type="entry name" value="RRM_1"/>
    <property type="match status" value="2"/>
</dbReference>
<dbReference type="GO" id="GO:0003729">
    <property type="term" value="F:mRNA binding"/>
    <property type="evidence" value="ECO:0007669"/>
    <property type="project" value="InterPro"/>
</dbReference>
<feature type="domain" description="RRM" evidence="5">
    <location>
        <begin position="254"/>
        <end position="333"/>
    </location>
</feature>
<sequence>MPKRRPPPLPRPPEQNTSQAIYEPPRTLWMGDLDPRWDEEHIRYIWAAAGFVVNCRLIRAKRDRLVPCTRRSDTGRRHDASRKKNDGAQSGSSDTTTTTTTDYVDPRTTPLHHAGYCFVEFASQEEATRGLALNTMQVYDPYGVNATPPGHNKEKNKHKDKNTEKHTGKKSPGKMNLYTDSHANNNPDANLPSVPQNHYPTGQWIPAPPDSFRYSAPLPIPVTQVPADSTNRYFRLNWASGATLGSTVTPVAEYSLFVGDLAPGTTEADLLVLFQRYFSSVRTARIMTDPVSGASRGFGFVRFAAERERDTAARKMNGATCCGAVVKCAPASPRNHAVAQAVAGEAARGPAWQPILPAPGPNGTMQDSEGQLPPLLPACGLGGPEITADAVFTAQEQRIDKVVELHQTLKREAFARPSQYGVQFPTQPQWGANPFLPQGPAASSADMGVLPAIPLGQQVLPSGPSEYTAAAIEAHTRTHPQATVAQRQEAARIMARIYAPNPNQGCPTIERTTRGTSACLQPPSLPLLNPTKLGTWECPRSPTSKGNSTQASAAKTLSRDKRKPEPVILNPAFPPIIPQGELGVSGKTPSGPPLSRRLGRTKPAQKVSDITLEQYHAPRPSKTQPASKSRDSTSPTKSKPQRVPKQAARKGRSAPTPAPTSAPPAPAPPPKCSTPISNAYNLSRAASRAASNASGSTSRLASPTVTSPPARSSAKLPKGTTAPTTYSGSDTTVQGSLSSALAGPFAATSLDALPMSLSTSGATSVPRTEESPLSLERRAGAQAQTQADAERGARLPLALPEESATTTVFVGGLSARVSPQQLRSLFAPFGTVVAVHIPPRRNNCGFVRFAGRLAAEAAMLGLRGYLLCGQPIRLSWGTEDLQPPLEPESTLQQEGSAGHAVSTETARPARPNLGPQYRLRQVQPPTLGEREEPRGSTLELIRARQAQELEEFKLESHTLRIQLRESERSRQQPLPRQPRQGFQRRAPVLPSHRPPSPSSPRIQSPSQDPQQPPPINADLMRALDQL</sequence>
<feature type="compositionally biased region" description="Low complexity" evidence="4">
    <location>
        <begin position="999"/>
        <end position="1009"/>
    </location>
</feature>
<evidence type="ECO:0000313" key="7">
    <source>
        <dbReference type="Proteomes" id="UP001377567"/>
    </source>
</evidence>
<dbReference type="PANTHER" id="PTHR47640">
    <property type="entry name" value="TRNA SELENOCYSTEINE 1-ASSOCIATED PROTEIN 1-RELATED-RELATED"/>
    <property type="match status" value="1"/>
</dbReference>
<feature type="compositionally biased region" description="Low complexity" evidence="4">
    <location>
        <begin position="677"/>
        <end position="699"/>
    </location>
</feature>
<feature type="domain" description="RRM" evidence="5">
    <location>
        <begin position="806"/>
        <end position="879"/>
    </location>
</feature>
<feature type="region of interest" description="Disordered" evidence="4">
    <location>
        <begin position="142"/>
        <end position="174"/>
    </location>
</feature>
<dbReference type="EMBL" id="BTGD01000003">
    <property type="protein sequence ID" value="GMM54640.1"/>
    <property type="molecule type" value="Genomic_DNA"/>
</dbReference>
<feature type="compositionally biased region" description="Polar residues" evidence="4">
    <location>
        <begin position="621"/>
        <end position="638"/>
    </location>
</feature>
<feature type="region of interest" description="Disordered" evidence="4">
    <location>
        <begin position="879"/>
        <end position="937"/>
    </location>
</feature>
<evidence type="ECO:0000256" key="2">
    <source>
        <dbReference type="ARBA" id="ARBA00022884"/>
    </source>
</evidence>
<keyword evidence="7" id="KW-1185">Reference proteome</keyword>
<feature type="compositionally biased region" description="Polar residues" evidence="4">
    <location>
        <begin position="757"/>
        <end position="766"/>
    </location>
</feature>
<dbReference type="AlphaFoldDB" id="A0AAV5RSY6"/>
<feature type="region of interest" description="Disordered" evidence="4">
    <location>
        <begin position="1"/>
        <end position="23"/>
    </location>
</feature>
<dbReference type="InterPro" id="IPR050825">
    <property type="entry name" value="RBM42_RBP45_47-like"/>
</dbReference>
<dbReference type="InterPro" id="IPR035979">
    <property type="entry name" value="RBD_domain_sf"/>
</dbReference>
<keyword evidence="1" id="KW-0677">Repeat</keyword>
<evidence type="ECO:0000313" key="6">
    <source>
        <dbReference type="EMBL" id="GMM54640.1"/>
    </source>
</evidence>
<dbReference type="PANTHER" id="PTHR47640:SF10">
    <property type="entry name" value="TRNA SELENOCYSTEINE 1-ASSOCIATED PROTEIN 1-RELATED"/>
    <property type="match status" value="1"/>
</dbReference>
<dbReference type="GO" id="GO:0006376">
    <property type="term" value="P:mRNA splice site recognition"/>
    <property type="evidence" value="ECO:0007669"/>
    <property type="project" value="TreeGrafter"/>
</dbReference>
<feature type="compositionally biased region" description="Basic and acidic residues" evidence="4">
    <location>
        <begin position="767"/>
        <end position="779"/>
    </location>
</feature>
<feature type="region of interest" description="Disordered" evidence="4">
    <location>
        <begin position="69"/>
        <end position="106"/>
    </location>
</feature>
<feature type="region of interest" description="Disordered" evidence="4">
    <location>
        <begin position="757"/>
        <end position="790"/>
    </location>
</feature>
<feature type="compositionally biased region" description="Polar residues" evidence="4">
    <location>
        <begin position="541"/>
        <end position="555"/>
    </location>
</feature>
<comment type="caution">
    <text evidence="6">The sequence shown here is derived from an EMBL/GenBank/DDBJ whole genome shotgun (WGS) entry which is preliminary data.</text>
</comment>
<feature type="compositionally biased region" description="Polar residues" evidence="4">
    <location>
        <begin position="700"/>
        <end position="710"/>
    </location>
</feature>
<feature type="compositionally biased region" description="Basic residues" evidence="4">
    <location>
        <begin position="639"/>
        <end position="652"/>
    </location>
</feature>